<name>A0A371D3J7_9APHY</name>
<dbReference type="OrthoDB" id="2748701at2759"/>
<keyword evidence="2" id="KW-1185">Reference proteome</keyword>
<dbReference type="EMBL" id="KZ857421">
    <property type="protein sequence ID" value="RDX47069.1"/>
    <property type="molecule type" value="Genomic_DNA"/>
</dbReference>
<gene>
    <name evidence="1" type="ORF">OH76DRAFT_1557955</name>
</gene>
<protein>
    <submittedName>
        <fullName evidence="1">Uncharacterized protein</fullName>
    </submittedName>
</protein>
<proteinExistence type="predicted"/>
<dbReference type="Proteomes" id="UP000256964">
    <property type="component" value="Unassembled WGS sequence"/>
</dbReference>
<organism evidence="1 2">
    <name type="scientific">Lentinus brumalis</name>
    <dbReference type="NCBI Taxonomy" id="2498619"/>
    <lineage>
        <taxon>Eukaryota</taxon>
        <taxon>Fungi</taxon>
        <taxon>Dikarya</taxon>
        <taxon>Basidiomycota</taxon>
        <taxon>Agaricomycotina</taxon>
        <taxon>Agaricomycetes</taxon>
        <taxon>Polyporales</taxon>
        <taxon>Polyporaceae</taxon>
        <taxon>Lentinus</taxon>
    </lineage>
</organism>
<dbReference type="AlphaFoldDB" id="A0A371D3J7"/>
<evidence type="ECO:0000313" key="2">
    <source>
        <dbReference type="Proteomes" id="UP000256964"/>
    </source>
</evidence>
<evidence type="ECO:0000313" key="1">
    <source>
        <dbReference type="EMBL" id="RDX47069.1"/>
    </source>
</evidence>
<sequence>MEKLPVETLFQIFQLACTDGGYTGCSLSQTSRAVRAASHPSRFHSVALSTGYIRLESFINLHQKLCLVENDTRPRVVHLHLHDDEEDREHINQPASPSLRLAQPLAGGDSLVSRYSQAVRLLHLIAADLVSLVLPSSLMISSPTGDVQLADHPFPSLKALIVNVPFDVHSSALITAAVSPLFPALTHVHLVMAHRSNVSLLPFSTWYTHAPQTTHLRISFCPLNARSEMRHLLGTPTYPYRMGRRPPPARPPPAMRSWPSVRHVAIQPVPDPDILGLPCGNMGRIYWGLRSELSWMVEWANTEAVFESARVLEPRPSRFCSSPTRISRSSPEWRVDVRAAWERVVTHGVDSDWLTLGEEDEPSDDSE</sequence>
<dbReference type="STRING" id="139420.A0A371D3J7"/>
<reference evidence="1 2" key="1">
    <citation type="journal article" date="2018" name="Biotechnol. Biofuels">
        <title>Integrative visual omics of the white-rot fungus Polyporus brumalis exposes the biotechnological potential of its oxidative enzymes for delignifying raw plant biomass.</title>
        <authorList>
            <person name="Miyauchi S."/>
            <person name="Rancon A."/>
            <person name="Drula E."/>
            <person name="Hage H."/>
            <person name="Chaduli D."/>
            <person name="Favel A."/>
            <person name="Grisel S."/>
            <person name="Henrissat B."/>
            <person name="Herpoel-Gimbert I."/>
            <person name="Ruiz-Duenas F.J."/>
            <person name="Chevret D."/>
            <person name="Hainaut M."/>
            <person name="Lin J."/>
            <person name="Wang M."/>
            <person name="Pangilinan J."/>
            <person name="Lipzen A."/>
            <person name="Lesage-Meessen L."/>
            <person name="Navarro D."/>
            <person name="Riley R."/>
            <person name="Grigoriev I.V."/>
            <person name="Zhou S."/>
            <person name="Raouche S."/>
            <person name="Rosso M.N."/>
        </authorList>
    </citation>
    <scope>NUCLEOTIDE SEQUENCE [LARGE SCALE GENOMIC DNA]</scope>
    <source>
        <strain evidence="1 2">BRFM 1820</strain>
    </source>
</reference>
<accession>A0A371D3J7</accession>